<evidence type="ECO:0000256" key="1">
    <source>
        <dbReference type="ARBA" id="ARBA00023125"/>
    </source>
</evidence>
<reference evidence="4 5" key="1">
    <citation type="submission" date="2019-03" db="EMBL/GenBank/DDBJ databases">
        <title>Genomic Encyclopedia of Type Strains, Phase IV (KMG-IV): sequencing the most valuable type-strain genomes for metagenomic binning, comparative biology and taxonomic classification.</title>
        <authorList>
            <person name="Goeker M."/>
        </authorList>
    </citation>
    <scope>NUCLEOTIDE SEQUENCE [LARGE SCALE GENOMIC DNA]</scope>
    <source>
        <strain evidence="4 5">DSM 100556</strain>
    </source>
</reference>
<dbReference type="Pfam" id="PF00440">
    <property type="entry name" value="TetR_N"/>
    <property type="match status" value="1"/>
</dbReference>
<evidence type="ECO:0000259" key="3">
    <source>
        <dbReference type="PROSITE" id="PS50977"/>
    </source>
</evidence>
<name>A0A4R1QMR3_9FIRM</name>
<dbReference type="EMBL" id="SLUO01000017">
    <property type="protein sequence ID" value="TCL55028.1"/>
    <property type="molecule type" value="Genomic_DNA"/>
</dbReference>
<evidence type="ECO:0000313" key="5">
    <source>
        <dbReference type="Proteomes" id="UP000295718"/>
    </source>
</evidence>
<feature type="domain" description="HTH tetR-type" evidence="3">
    <location>
        <begin position="9"/>
        <end position="69"/>
    </location>
</feature>
<dbReference type="STRING" id="1469948.GCA_000732725_03980"/>
<sequence length="190" mass="21955">MSRTVKDPEERKEELLQIGIDLFLQGGDKNVSIQKVVNRADVATGLFYYYFKTKEEFIEQAHERYLHDYVVDLEKIVCDKEMPVMDRLEFLLKQFNNRFYEVAKMYQSAPPDHPKHFALLEGLIVSKLHQTITGFVKEGCEAGFFKVADPELTALFVVCGLTGILQRINFIENGDANEEIRRLVFSILSI</sequence>
<dbReference type="AlphaFoldDB" id="A0A4R1QMR3"/>
<organism evidence="4 5">
    <name type="scientific">Kineothrix alysoides</name>
    <dbReference type="NCBI Taxonomy" id="1469948"/>
    <lineage>
        <taxon>Bacteria</taxon>
        <taxon>Bacillati</taxon>
        <taxon>Bacillota</taxon>
        <taxon>Clostridia</taxon>
        <taxon>Lachnospirales</taxon>
        <taxon>Lachnospiraceae</taxon>
        <taxon>Kineothrix</taxon>
    </lineage>
</organism>
<dbReference type="InterPro" id="IPR001647">
    <property type="entry name" value="HTH_TetR"/>
</dbReference>
<keyword evidence="1 2" id="KW-0238">DNA-binding</keyword>
<dbReference type="InterPro" id="IPR050624">
    <property type="entry name" value="HTH-type_Tx_Regulator"/>
</dbReference>
<comment type="caution">
    <text evidence="4">The sequence shown here is derived from an EMBL/GenBank/DDBJ whole genome shotgun (WGS) entry which is preliminary data.</text>
</comment>
<dbReference type="Gene3D" id="1.10.357.10">
    <property type="entry name" value="Tetracycline Repressor, domain 2"/>
    <property type="match status" value="1"/>
</dbReference>
<evidence type="ECO:0000256" key="2">
    <source>
        <dbReference type="PROSITE-ProRule" id="PRU00335"/>
    </source>
</evidence>
<dbReference type="Proteomes" id="UP000295718">
    <property type="component" value="Unassembled WGS sequence"/>
</dbReference>
<protein>
    <submittedName>
        <fullName evidence="4">TetR family transcriptional regulator</fullName>
    </submittedName>
</protein>
<feature type="DNA-binding region" description="H-T-H motif" evidence="2">
    <location>
        <begin position="32"/>
        <end position="51"/>
    </location>
</feature>
<dbReference type="GO" id="GO:0003677">
    <property type="term" value="F:DNA binding"/>
    <property type="evidence" value="ECO:0007669"/>
    <property type="project" value="UniProtKB-UniRule"/>
</dbReference>
<dbReference type="SUPFAM" id="SSF46689">
    <property type="entry name" value="Homeodomain-like"/>
    <property type="match status" value="1"/>
</dbReference>
<dbReference type="PANTHER" id="PTHR43479">
    <property type="entry name" value="ACREF/ENVCD OPERON REPRESSOR-RELATED"/>
    <property type="match status" value="1"/>
</dbReference>
<accession>A0A4R1QMR3</accession>
<evidence type="ECO:0000313" key="4">
    <source>
        <dbReference type="EMBL" id="TCL55028.1"/>
    </source>
</evidence>
<dbReference type="InterPro" id="IPR036271">
    <property type="entry name" value="Tet_transcr_reg_TetR-rel_C_sf"/>
</dbReference>
<gene>
    <name evidence="4" type="ORF">EDD76_11763</name>
</gene>
<dbReference type="RefSeq" id="WP_051869912.1">
    <property type="nucleotide sequence ID" value="NZ_JPNB01000003.1"/>
</dbReference>
<dbReference type="PROSITE" id="PS50977">
    <property type="entry name" value="HTH_TETR_2"/>
    <property type="match status" value="1"/>
</dbReference>
<dbReference type="PANTHER" id="PTHR43479:SF11">
    <property type="entry name" value="ACREF_ENVCD OPERON REPRESSOR-RELATED"/>
    <property type="match status" value="1"/>
</dbReference>
<dbReference type="InterPro" id="IPR009057">
    <property type="entry name" value="Homeodomain-like_sf"/>
</dbReference>
<keyword evidence="5" id="KW-1185">Reference proteome</keyword>
<dbReference type="OrthoDB" id="9812484at2"/>
<dbReference type="SUPFAM" id="SSF48498">
    <property type="entry name" value="Tetracyclin repressor-like, C-terminal domain"/>
    <property type="match status" value="1"/>
</dbReference>
<proteinExistence type="predicted"/>